<sequence length="93" mass="9710">MAPRSGGQAFRVPAHPAESSQAPGLQSVTAPTPCLAPQCIGITGVLDRNPPRGSDNTDASFLQRSLHQRPDPPAAVLIGSRSFSLLHSKQSAQ</sequence>
<keyword evidence="2" id="KW-1185">Reference proteome</keyword>
<comment type="caution">
    <text evidence="1">The sequence shown here is derived from an EMBL/GenBank/DDBJ whole genome shotgun (WGS) entry which is preliminary data.</text>
</comment>
<dbReference type="Proteomes" id="UP001157502">
    <property type="component" value="Chromosome 22"/>
</dbReference>
<evidence type="ECO:0000313" key="2">
    <source>
        <dbReference type="Proteomes" id="UP001157502"/>
    </source>
</evidence>
<reference evidence="1" key="1">
    <citation type="submission" date="2021-05" db="EMBL/GenBank/DDBJ databases">
        <authorList>
            <person name="Pan Q."/>
            <person name="Jouanno E."/>
            <person name="Zahm M."/>
            <person name="Klopp C."/>
            <person name="Cabau C."/>
            <person name="Louis A."/>
            <person name="Berthelot C."/>
            <person name="Parey E."/>
            <person name="Roest Crollius H."/>
            <person name="Montfort J."/>
            <person name="Robinson-Rechavi M."/>
            <person name="Bouchez O."/>
            <person name="Lampietro C."/>
            <person name="Lopez Roques C."/>
            <person name="Donnadieu C."/>
            <person name="Postlethwait J."/>
            <person name="Bobe J."/>
            <person name="Dillon D."/>
            <person name="Chandos A."/>
            <person name="von Hippel F."/>
            <person name="Guiguen Y."/>
        </authorList>
    </citation>
    <scope>NUCLEOTIDE SEQUENCE</scope>
    <source>
        <strain evidence="1">YG-Jan2019</strain>
    </source>
</reference>
<name>A0ACC2FU53_DALPE</name>
<accession>A0ACC2FU53</accession>
<organism evidence="1 2">
    <name type="scientific">Dallia pectoralis</name>
    <name type="common">Alaska blackfish</name>
    <dbReference type="NCBI Taxonomy" id="75939"/>
    <lineage>
        <taxon>Eukaryota</taxon>
        <taxon>Metazoa</taxon>
        <taxon>Chordata</taxon>
        <taxon>Craniata</taxon>
        <taxon>Vertebrata</taxon>
        <taxon>Euteleostomi</taxon>
        <taxon>Actinopterygii</taxon>
        <taxon>Neopterygii</taxon>
        <taxon>Teleostei</taxon>
        <taxon>Protacanthopterygii</taxon>
        <taxon>Esociformes</taxon>
        <taxon>Umbridae</taxon>
        <taxon>Dallia</taxon>
    </lineage>
</organism>
<protein>
    <submittedName>
        <fullName evidence="1">Uncharacterized protein</fullName>
    </submittedName>
</protein>
<dbReference type="EMBL" id="CM055749">
    <property type="protein sequence ID" value="KAJ7994886.1"/>
    <property type="molecule type" value="Genomic_DNA"/>
</dbReference>
<gene>
    <name evidence="1" type="ORF">DPEC_G00254110</name>
</gene>
<proteinExistence type="predicted"/>
<evidence type="ECO:0000313" key="1">
    <source>
        <dbReference type="EMBL" id="KAJ7994886.1"/>
    </source>
</evidence>